<dbReference type="InterPro" id="IPR021190">
    <property type="entry name" value="Pept_M10A"/>
</dbReference>
<feature type="binding site" evidence="17">
    <location>
        <position position="185"/>
    </location>
    <ligand>
        <name>Zn(2+)</name>
        <dbReference type="ChEBI" id="CHEBI:29105"/>
        <label>1</label>
    </ligand>
</feature>
<dbReference type="Pfam" id="PF01471">
    <property type="entry name" value="PG_binding_1"/>
    <property type="match status" value="1"/>
</dbReference>
<feature type="binding site" evidence="17">
    <location>
        <position position="289"/>
    </location>
    <ligand>
        <name>Ca(2+)</name>
        <dbReference type="ChEBI" id="CHEBI:29108"/>
        <label>4</label>
    </ligand>
</feature>
<evidence type="ECO:0000256" key="4">
    <source>
        <dbReference type="ARBA" id="ARBA00022530"/>
    </source>
</evidence>
<feature type="binding site" evidence="16">
    <location>
        <position position="224"/>
    </location>
    <ligand>
        <name>Zn(2+)</name>
        <dbReference type="ChEBI" id="CHEBI:29105"/>
        <label>2</label>
        <note>catalytic</note>
    </ligand>
</feature>
<gene>
    <name evidence="24" type="primary">MMP8</name>
</gene>
<feature type="binding site" description="in inhibited form" evidence="17">
    <location>
        <position position="94"/>
    </location>
    <ligand>
        <name>Zn(2+)</name>
        <dbReference type="ChEBI" id="CHEBI:29105"/>
        <label>2</label>
        <note>catalytic</note>
    </ligand>
</feature>
<evidence type="ECO:0000256" key="12">
    <source>
        <dbReference type="ARBA" id="ARBA00023049"/>
    </source>
</evidence>
<feature type="binding site" evidence="16">
    <location>
        <position position="230"/>
    </location>
    <ligand>
        <name>Zn(2+)</name>
        <dbReference type="ChEBI" id="CHEBI:29105"/>
        <label>2</label>
        <note>catalytic</note>
    </ligand>
</feature>
<feature type="binding site" evidence="17">
    <location>
        <position position="160"/>
    </location>
    <ligand>
        <name>Ca(2+)</name>
        <dbReference type="ChEBI" id="CHEBI:29108"/>
        <label>2</label>
    </ligand>
</feature>
<keyword evidence="11 17" id="KW-0106">Calcium</keyword>
<feature type="domain" description="Peptidase metallopeptidase" evidence="22">
    <location>
        <begin position="107"/>
        <end position="266"/>
    </location>
</feature>
<dbReference type="Gene3D" id="2.110.10.10">
    <property type="entry name" value="Hemopexin-like domain"/>
    <property type="match status" value="1"/>
</dbReference>
<dbReference type="FunFam" id="2.110.10.10:FF:000002">
    <property type="entry name" value="Matrix metallopeptidase 3"/>
    <property type="match status" value="1"/>
</dbReference>
<keyword evidence="6 16" id="KW-0479">Metal-binding</keyword>
<dbReference type="CTD" id="4317"/>
<feature type="binding site" evidence="17">
    <location>
        <position position="194"/>
    </location>
    <ligand>
        <name>Ca(2+)</name>
        <dbReference type="ChEBI" id="CHEBI:29108"/>
        <label>2</label>
    </ligand>
</feature>
<dbReference type="InterPro" id="IPR000585">
    <property type="entry name" value="Hemopexin-like_dom"/>
</dbReference>
<evidence type="ECO:0000313" key="23">
    <source>
        <dbReference type="Proteomes" id="UP000504623"/>
    </source>
</evidence>
<dbReference type="Pfam" id="PF00045">
    <property type="entry name" value="Hemopexin"/>
    <property type="match status" value="4"/>
</dbReference>
<evidence type="ECO:0000256" key="9">
    <source>
        <dbReference type="ARBA" id="ARBA00022801"/>
    </source>
</evidence>
<dbReference type="OrthoDB" id="406838at2759"/>
<organism evidence="23 24">
    <name type="scientific">Chrysochloris asiatica</name>
    <name type="common">Cape golden mole</name>
    <dbReference type="NCBI Taxonomy" id="185453"/>
    <lineage>
        <taxon>Eukaryota</taxon>
        <taxon>Metazoa</taxon>
        <taxon>Chordata</taxon>
        <taxon>Craniata</taxon>
        <taxon>Vertebrata</taxon>
        <taxon>Euteleostomi</taxon>
        <taxon>Mammalia</taxon>
        <taxon>Eutheria</taxon>
        <taxon>Afrotheria</taxon>
        <taxon>Chrysochloridae</taxon>
        <taxon>Chrysochlorinae</taxon>
        <taxon>Chrysochloris</taxon>
    </lineage>
</organism>
<feature type="binding site" evidence="17">
    <location>
        <position position="172"/>
    </location>
    <ligand>
        <name>Zn(2+)</name>
        <dbReference type="ChEBI" id="CHEBI:29105"/>
        <label>1</label>
    </ligand>
</feature>
<dbReference type="SUPFAM" id="SSF55486">
    <property type="entry name" value="Metalloproteases ('zincins'), catalytic domain"/>
    <property type="match status" value="1"/>
</dbReference>
<dbReference type="Proteomes" id="UP000504623">
    <property type="component" value="Unplaced"/>
</dbReference>
<dbReference type="InterPro" id="IPR024079">
    <property type="entry name" value="MetalloPept_cat_dom_sf"/>
</dbReference>
<feature type="active site" evidence="15">
    <location>
        <position position="221"/>
    </location>
</feature>
<dbReference type="SUPFAM" id="SSF47090">
    <property type="entry name" value="PGBD-like"/>
    <property type="match status" value="1"/>
</dbReference>
<dbReference type="SUPFAM" id="SSF50923">
    <property type="entry name" value="Hemopexin-like domain"/>
    <property type="match status" value="1"/>
</dbReference>
<dbReference type="PRINTS" id="PR00138">
    <property type="entry name" value="MATRIXIN"/>
</dbReference>
<accession>A0A9B0T4C5</accession>
<name>A0A9B0T4C5_CHRAS</name>
<dbReference type="InterPro" id="IPR002477">
    <property type="entry name" value="Peptidoglycan-bd-like"/>
</dbReference>
<dbReference type="PROSITE" id="PS00024">
    <property type="entry name" value="HEMOPEXIN"/>
    <property type="match status" value="1"/>
</dbReference>
<dbReference type="GO" id="GO:0004222">
    <property type="term" value="F:metalloendopeptidase activity"/>
    <property type="evidence" value="ECO:0007669"/>
    <property type="project" value="InterPro"/>
</dbReference>
<dbReference type="InterPro" id="IPR018487">
    <property type="entry name" value="Hemopexin-like_repeat"/>
</dbReference>
<keyword evidence="3" id="KW-0964">Secreted</keyword>
<feature type="binding site" evidence="17">
    <location>
        <position position="335"/>
    </location>
    <ligand>
        <name>Ca(2+)</name>
        <dbReference type="ChEBI" id="CHEBI:29108"/>
        <label>5</label>
    </ligand>
</feature>
<dbReference type="InterPro" id="IPR001818">
    <property type="entry name" value="Pept_M10_metallopeptidase"/>
</dbReference>
<comment type="cofactor">
    <cofactor evidence="17">
        <name>Zn(2+)</name>
        <dbReference type="ChEBI" id="CHEBI:29105"/>
    </cofactor>
    <text evidence="17">Binds 2 Zn(2+) ions per subunit.</text>
</comment>
<dbReference type="PIRSF" id="PIRSF001191">
    <property type="entry name" value="Peptidase_M10A_matrix"/>
    <property type="match status" value="1"/>
</dbReference>
<keyword evidence="4" id="KW-0272">Extracellular matrix</keyword>
<evidence type="ECO:0000256" key="11">
    <source>
        <dbReference type="ARBA" id="ARBA00022837"/>
    </source>
</evidence>
<dbReference type="GO" id="GO:0030198">
    <property type="term" value="P:extracellular matrix organization"/>
    <property type="evidence" value="ECO:0007669"/>
    <property type="project" value="TreeGrafter"/>
</dbReference>
<feature type="chain" id="PRO_5038350387" evidence="21">
    <location>
        <begin position="21"/>
        <end position="467"/>
    </location>
</feature>
<evidence type="ECO:0000256" key="1">
    <source>
        <dbReference type="ARBA" id="ARBA00004498"/>
    </source>
</evidence>
<dbReference type="InterPro" id="IPR033739">
    <property type="entry name" value="M10A_MMP"/>
</dbReference>
<feature type="binding site" evidence="17">
    <location>
        <position position="203"/>
    </location>
    <ligand>
        <name>Ca(2+)</name>
        <dbReference type="ChEBI" id="CHEBI:29108"/>
        <label>1</label>
    </ligand>
</feature>
<reference evidence="24" key="1">
    <citation type="submission" date="2025-08" db="UniProtKB">
        <authorList>
            <consortium name="RefSeq"/>
        </authorList>
    </citation>
    <scope>IDENTIFICATION</scope>
    <source>
        <tissue evidence="24">Spleen</tissue>
    </source>
</reference>
<feature type="repeat" description="Hemopexin" evidence="20">
    <location>
        <begin position="377"/>
        <end position="423"/>
    </location>
</feature>
<feature type="binding site" evidence="17">
    <location>
        <position position="428"/>
    </location>
    <ligand>
        <name>Ca(2+)</name>
        <dbReference type="ChEBI" id="CHEBI:29108"/>
        <label>4</label>
    </ligand>
</feature>
<feature type="binding site" evidence="17">
    <location>
        <position position="383"/>
    </location>
    <ligand>
        <name>Ca(2+)</name>
        <dbReference type="ChEBI" id="CHEBI:29108"/>
        <label>5</label>
    </ligand>
</feature>
<dbReference type="InterPro" id="IPR018486">
    <property type="entry name" value="Hemopexin_CS"/>
</dbReference>
<feature type="binding site" evidence="17">
    <location>
        <position position="198"/>
    </location>
    <ligand>
        <name>Zn(2+)</name>
        <dbReference type="ChEBI" id="CHEBI:29105"/>
        <label>1</label>
    </ligand>
</feature>
<dbReference type="PANTHER" id="PTHR10201:SF137">
    <property type="entry name" value="NEUTROPHIL COLLAGENASE"/>
    <property type="match status" value="1"/>
</dbReference>
<evidence type="ECO:0000256" key="19">
    <source>
        <dbReference type="PIRSR" id="PIRSR621190-4"/>
    </source>
</evidence>
<dbReference type="InterPro" id="IPR006026">
    <property type="entry name" value="Peptidase_Metallo"/>
</dbReference>
<evidence type="ECO:0000256" key="21">
    <source>
        <dbReference type="SAM" id="SignalP"/>
    </source>
</evidence>
<dbReference type="SMART" id="SM00120">
    <property type="entry name" value="HX"/>
    <property type="match status" value="4"/>
</dbReference>
<comment type="subcellular location">
    <subcellularLocation>
        <location evidence="1">Secreted</location>
        <location evidence="1">Extracellular space</location>
        <location evidence="1">Extracellular matrix</location>
    </subcellularLocation>
</comment>
<keyword evidence="12" id="KW-0482">Metalloprotease</keyword>
<evidence type="ECO:0000256" key="7">
    <source>
        <dbReference type="ARBA" id="ARBA00022729"/>
    </source>
</evidence>
<evidence type="ECO:0000256" key="13">
    <source>
        <dbReference type="ARBA" id="ARBA00023145"/>
    </source>
</evidence>
<dbReference type="GO" id="GO:0006508">
    <property type="term" value="P:proteolysis"/>
    <property type="evidence" value="ECO:0007669"/>
    <property type="project" value="UniProtKB-KW"/>
</dbReference>
<comment type="cofactor">
    <cofactor evidence="17">
        <name>Ca(2+)</name>
        <dbReference type="ChEBI" id="CHEBI:29108"/>
    </cofactor>
    <text evidence="17">Can bind about 5 Ca(2+) ions per subunit.</text>
</comment>
<dbReference type="GeneID" id="102821080"/>
<feature type="repeat" description="Hemopexin" evidence="20">
    <location>
        <begin position="329"/>
        <end position="375"/>
    </location>
</feature>
<feature type="signal peptide" evidence="21">
    <location>
        <begin position="1"/>
        <end position="20"/>
    </location>
</feature>
<feature type="repeat" description="Hemopexin" evidence="20">
    <location>
        <begin position="424"/>
        <end position="467"/>
    </location>
</feature>
<dbReference type="SMART" id="SM00235">
    <property type="entry name" value="ZnMc"/>
    <property type="match status" value="1"/>
</dbReference>
<dbReference type="InterPro" id="IPR036365">
    <property type="entry name" value="PGBD-like_sf"/>
</dbReference>
<feature type="binding site" evidence="16">
    <location>
        <position position="220"/>
    </location>
    <ligand>
        <name>Zn(2+)</name>
        <dbReference type="ChEBI" id="CHEBI:29105"/>
        <label>2</label>
        <note>catalytic</note>
    </ligand>
</feature>
<evidence type="ECO:0000256" key="20">
    <source>
        <dbReference type="PROSITE-ProRule" id="PRU01011"/>
    </source>
</evidence>
<keyword evidence="8" id="KW-0677">Repeat</keyword>
<evidence type="ECO:0000256" key="3">
    <source>
        <dbReference type="ARBA" id="ARBA00022525"/>
    </source>
</evidence>
<protein>
    <submittedName>
        <fullName evidence="24">Neutrophil collagenase</fullName>
    </submittedName>
</protein>
<dbReference type="FunFam" id="3.40.390.10:FF:000007">
    <property type="entry name" value="Collagenase 3"/>
    <property type="match status" value="1"/>
</dbReference>
<evidence type="ECO:0000256" key="16">
    <source>
        <dbReference type="PIRSR" id="PIRSR001191-2"/>
    </source>
</evidence>
<keyword evidence="5" id="KW-0645">Protease</keyword>
<evidence type="ECO:0000256" key="8">
    <source>
        <dbReference type="ARBA" id="ARBA00022737"/>
    </source>
</evidence>
<feature type="disulfide bond" evidence="18">
    <location>
        <begin position="282"/>
        <end position="467"/>
    </location>
</feature>
<evidence type="ECO:0000256" key="6">
    <source>
        <dbReference type="ARBA" id="ARBA00022723"/>
    </source>
</evidence>
<dbReference type="GO" id="GO:0031012">
    <property type="term" value="C:extracellular matrix"/>
    <property type="evidence" value="ECO:0007669"/>
    <property type="project" value="InterPro"/>
</dbReference>
<dbReference type="CDD" id="cd04278">
    <property type="entry name" value="ZnMc_MMP"/>
    <property type="match status" value="1"/>
</dbReference>
<keyword evidence="14 18" id="KW-1015">Disulfide bond</keyword>
<feature type="binding site" evidence="17">
    <location>
        <position position="291"/>
    </location>
    <ligand>
        <name>Ca(2+)</name>
        <dbReference type="ChEBI" id="CHEBI:29108"/>
        <label>5</label>
    </ligand>
</feature>
<feature type="binding site" evidence="17">
    <location>
        <position position="196"/>
    </location>
    <ligand>
        <name>Ca(2+)</name>
        <dbReference type="ChEBI" id="CHEBI:29108"/>
        <label>2</label>
    </ligand>
</feature>
<proteinExistence type="inferred from homology"/>
<dbReference type="RefSeq" id="XP_006833836.1">
    <property type="nucleotide sequence ID" value="XM_006833773.1"/>
</dbReference>
<comment type="similarity">
    <text evidence="2">Belongs to the peptidase M10A family.</text>
</comment>
<feature type="binding site" evidence="17">
    <location>
        <position position="203"/>
    </location>
    <ligand>
        <name>Ca(2+)</name>
        <dbReference type="ChEBI" id="CHEBI:29108"/>
        <label>3</label>
    </ligand>
</feature>
<feature type="binding site" evidence="17">
    <location>
        <position position="430"/>
    </location>
    <ligand>
        <name>Ca(2+)</name>
        <dbReference type="ChEBI" id="CHEBI:29108"/>
        <label>5</label>
    </ligand>
</feature>
<keyword evidence="23" id="KW-1185">Reference proteome</keyword>
<dbReference type="InterPro" id="IPR036375">
    <property type="entry name" value="Hemopexin-like_dom_sf"/>
</dbReference>
<evidence type="ECO:0000256" key="17">
    <source>
        <dbReference type="PIRSR" id="PIRSR621190-2"/>
    </source>
</evidence>
<feature type="binding site" evidence="17">
    <location>
        <position position="238"/>
    </location>
    <ligand>
        <name>Zn(2+)</name>
        <dbReference type="ChEBI" id="CHEBI:29105"/>
        <label>2</label>
        <note>catalytic</note>
    </ligand>
</feature>
<sequence>MVNLKTLPLLLLLHTQLSKALPVPAEPPEEKKTIVVKNYLEKFYQLPKSQHQFERKNSASMIVEKLKEMQQFFGLNVTGKPDAATLEVMEKARCGVPDTGDFMLTPGNPKWEHTNLTYRIRNYPSNFAKTDVETAIMKAFQIWSNVSPLNFSKTSERKADIEIDFVIRDHGDNSPFDGPNGILAHAFQPGQGIGGDAHFDAEETWTKTSQNYNLFLVAAHEFGHSLGLSHSSDAGALMYPTYAFTDPSTYLLHQDDINGIQAIYGPSSNPIKPTGPSTPTACDPRLTFDAIVTLRGEIFFFKDKYFWRSHPQLERVELNFLSLFWPSLPNGIQAAYEDFDRDLVFLFKGNQYWALNGYDIQPGYPKSISNYGLPRSVHAIDAAVSYRGKTYLFVNNQFWRYDNKKQSMEPGYPQSIANAFQGIYSRIDAVFHQGYFFFFFTGPEYHAFDLNARRVTRVGRSNEWLNC</sequence>
<keyword evidence="9" id="KW-0378">Hydrolase</keyword>
<feature type="binding site" evidence="17">
    <location>
        <position position="177"/>
    </location>
    <ligand>
        <name>Ca(2+)</name>
        <dbReference type="ChEBI" id="CHEBI:29108"/>
        <label>3</label>
    </ligand>
</feature>
<dbReference type="GO" id="GO:0030574">
    <property type="term" value="P:collagen catabolic process"/>
    <property type="evidence" value="ECO:0007669"/>
    <property type="project" value="TreeGrafter"/>
</dbReference>
<evidence type="ECO:0000256" key="5">
    <source>
        <dbReference type="ARBA" id="ARBA00022670"/>
    </source>
</evidence>
<evidence type="ECO:0000259" key="22">
    <source>
        <dbReference type="SMART" id="SM00235"/>
    </source>
</evidence>
<dbReference type="CDD" id="cd00094">
    <property type="entry name" value="HX"/>
    <property type="match status" value="1"/>
</dbReference>
<evidence type="ECO:0000256" key="18">
    <source>
        <dbReference type="PIRSR" id="PIRSR621190-3"/>
    </source>
</evidence>
<dbReference type="GO" id="GO:0008270">
    <property type="term" value="F:zinc ion binding"/>
    <property type="evidence" value="ECO:0007669"/>
    <property type="project" value="InterPro"/>
</dbReference>
<dbReference type="AlphaFoldDB" id="A0A9B0T4C5"/>
<feature type="binding site" evidence="17">
    <location>
        <position position="170"/>
    </location>
    <ligand>
        <name>Zn(2+)</name>
        <dbReference type="ChEBI" id="CHEBI:29105"/>
        <label>1</label>
    </ligand>
</feature>
<evidence type="ECO:0000313" key="24">
    <source>
        <dbReference type="RefSeq" id="XP_006833836.1"/>
    </source>
</evidence>
<evidence type="ECO:0000256" key="10">
    <source>
        <dbReference type="ARBA" id="ARBA00022833"/>
    </source>
</evidence>
<dbReference type="Gene3D" id="3.40.390.10">
    <property type="entry name" value="Collagenase (Catalytic Domain)"/>
    <property type="match status" value="1"/>
</dbReference>
<keyword evidence="7 21" id="KW-0732">Signal</keyword>
<feature type="modified residue" description="Phosphotyrosine; by PKDCC" evidence="19">
    <location>
        <position position="364"/>
    </location>
</feature>
<feature type="binding site" evidence="17">
    <location>
        <position position="178"/>
    </location>
    <ligand>
        <name>Ca(2+)</name>
        <dbReference type="ChEBI" id="CHEBI:29108"/>
        <label>3</label>
    </ligand>
</feature>
<dbReference type="PROSITE" id="PS51642">
    <property type="entry name" value="HEMOPEXIN_2"/>
    <property type="match status" value="4"/>
</dbReference>
<keyword evidence="13" id="KW-0865">Zymogen</keyword>
<evidence type="ECO:0000256" key="15">
    <source>
        <dbReference type="PIRSR" id="PIRSR001191-1"/>
    </source>
</evidence>
<dbReference type="Pfam" id="PF00413">
    <property type="entry name" value="Peptidase_M10"/>
    <property type="match status" value="1"/>
</dbReference>
<evidence type="ECO:0000256" key="2">
    <source>
        <dbReference type="ARBA" id="ARBA00010370"/>
    </source>
</evidence>
<feature type="repeat" description="Hemopexin" evidence="20">
    <location>
        <begin position="279"/>
        <end position="328"/>
    </location>
</feature>
<keyword evidence="10 16" id="KW-0862">Zinc</keyword>
<evidence type="ECO:0000256" key="14">
    <source>
        <dbReference type="ARBA" id="ARBA00023157"/>
    </source>
</evidence>
<feature type="binding site" evidence="17">
    <location>
        <position position="200"/>
    </location>
    <ligand>
        <name>Ca(2+)</name>
        <dbReference type="ChEBI" id="CHEBI:29108"/>
        <label>3</label>
    </ligand>
</feature>
<dbReference type="PANTHER" id="PTHR10201">
    <property type="entry name" value="MATRIX METALLOPROTEINASE"/>
    <property type="match status" value="1"/>
</dbReference>